<dbReference type="EMBL" id="BSST01000001">
    <property type="protein sequence ID" value="GLX77119.1"/>
    <property type="molecule type" value="Genomic_DNA"/>
</dbReference>
<evidence type="ECO:0000313" key="2">
    <source>
        <dbReference type="EMBL" id="GLX77119.1"/>
    </source>
</evidence>
<dbReference type="InterPro" id="IPR036754">
    <property type="entry name" value="YbaK/aa-tRNA-synt-asso_dom_sf"/>
</dbReference>
<organism evidence="2 3">
    <name type="scientific">Thalassotalea insulae</name>
    <dbReference type="NCBI Taxonomy" id="2056778"/>
    <lineage>
        <taxon>Bacteria</taxon>
        <taxon>Pseudomonadati</taxon>
        <taxon>Pseudomonadota</taxon>
        <taxon>Gammaproteobacteria</taxon>
        <taxon>Alteromonadales</taxon>
        <taxon>Colwelliaceae</taxon>
        <taxon>Thalassotalea</taxon>
    </lineage>
</organism>
<feature type="domain" description="YbaK/aminoacyl-tRNA synthetase-associated" evidence="1">
    <location>
        <begin position="33"/>
        <end position="143"/>
    </location>
</feature>
<name>A0ABQ6GP76_9GAMM</name>
<evidence type="ECO:0000313" key="3">
    <source>
        <dbReference type="Proteomes" id="UP001157186"/>
    </source>
</evidence>
<gene>
    <name evidence="2" type="ORF">tinsulaeT_04590</name>
</gene>
<protein>
    <recommendedName>
        <fullName evidence="1">YbaK/aminoacyl-tRNA synthetase-associated domain-containing protein</fullName>
    </recommendedName>
</protein>
<dbReference type="CDD" id="cd04332">
    <property type="entry name" value="YbaK_like"/>
    <property type="match status" value="1"/>
</dbReference>
<keyword evidence="3" id="KW-1185">Reference proteome</keyword>
<dbReference type="Proteomes" id="UP001157186">
    <property type="component" value="Unassembled WGS sequence"/>
</dbReference>
<dbReference type="RefSeq" id="WP_284242952.1">
    <property type="nucleotide sequence ID" value="NZ_BSST01000001.1"/>
</dbReference>
<dbReference type="SUPFAM" id="SSF55826">
    <property type="entry name" value="YbaK/ProRS associated domain"/>
    <property type="match status" value="1"/>
</dbReference>
<accession>A0ABQ6GP76</accession>
<comment type="caution">
    <text evidence="2">The sequence shown here is derived from an EMBL/GenBank/DDBJ whole genome shotgun (WGS) entry which is preliminary data.</text>
</comment>
<sequence length="159" mass="18157">MTISTRLDDYLHQQNIPFNVVPHPHSNSSIGTAINAQVPLNQIAKAVILLDHEDRKLMAVLPASNRISLSKLNDELMASYHLVKEEYIAEMFDDCDFGAIPPVGQAYNMSVVYDDKLEELDHVYIEAGDHESLIKLSKADFFRMMELARHARFSREVYH</sequence>
<dbReference type="Pfam" id="PF04073">
    <property type="entry name" value="tRNA_edit"/>
    <property type="match status" value="1"/>
</dbReference>
<reference evidence="2 3" key="1">
    <citation type="submission" date="2023-03" db="EMBL/GenBank/DDBJ databases">
        <title>Draft genome sequence of Thalassotalea insulae KCTC 62186T.</title>
        <authorList>
            <person name="Sawabe T."/>
        </authorList>
    </citation>
    <scope>NUCLEOTIDE SEQUENCE [LARGE SCALE GENOMIC DNA]</scope>
    <source>
        <strain evidence="2 3">KCTC 62186</strain>
    </source>
</reference>
<dbReference type="Gene3D" id="3.90.960.10">
    <property type="entry name" value="YbaK/aminoacyl-tRNA synthetase-associated domain"/>
    <property type="match status" value="1"/>
</dbReference>
<dbReference type="InterPro" id="IPR007214">
    <property type="entry name" value="YbaK/aa-tRNA-synth-assoc-dom"/>
</dbReference>
<proteinExistence type="predicted"/>
<evidence type="ECO:0000259" key="1">
    <source>
        <dbReference type="Pfam" id="PF04073"/>
    </source>
</evidence>